<sequence>VCVCVCLYAHPCGNSSQCVYQLRKYFEFTFFFLQTTSRLSMLDSILDTIPDACIDDGKAKYVQLQLSHSESKTSKTIVRSSRHCAFHDEVVKEFEHHLTQHLQRDGPIEVHVRGGGRIVRDHNTFHIYGYSQKYGQADHALTKSLIESTYPNSIVTWSNEGY</sequence>
<dbReference type="GO" id="GO:0005829">
    <property type="term" value="C:cytosol"/>
    <property type="evidence" value="ECO:0007669"/>
    <property type="project" value="TreeGrafter"/>
</dbReference>
<evidence type="ECO:0000256" key="5">
    <source>
        <dbReference type="PIRSR" id="PIRSR607702-1"/>
    </source>
</evidence>
<reference evidence="10" key="2">
    <citation type="submission" date="2014-07" db="EMBL/GenBank/DDBJ databases">
        <authorList>
            <person name="Hull J."/>
        </authorList>
    </citation>
    <scope>NUCLEOTIDE SEQUENCE</scope>
</reference>
<dbReference type="InterPro" id="IPR038596">
    <property type="entry name" value="Janus_sf"/>
</dbReference>
<protein>
    <submittedName>
        <fullName evidence="10">14 kDa phosphohistidine phosphatase</fullName>
    </submittedName>
</protein>
<dbReference type="EMBL" id="GBHO01027091">
    <property type="protein sequence ID" value="JAG16513.1"/>
    <property type="molecule type" value="Transcribed_RNA"/>
</dbReference>
<evidence type="ECO:0000256" key="2">
    <source>
        <dbReference type="ARBA" id="ARBA00010971"/>
    </source>
</evidence>
<dbReference type="GO" id="GO:0007548">
    <property type="term" value="P:sex differentiation"/>
    <property type="evidence" value="ECO:0007669"/>
    <property type="project" value="UniProtKB-KW"/>
</dbReference>
<evidence type="ECO:0000313" key="7">
    <source>
        <dbReference type="EMBL" id="JAG12524.1"/>
    </source>
</evidence>
<organism evidence="10">
    <name type="scientific">Lygus hesperus</name>
    <name type="common">Western plant bug</name>
    <dbReference type="NCBI Taxonomy" id="30085"/>
    <lineage>
        <taxon>Eukaryota</taxon>
        <taxon>Metazoa</taxon>
        <taxon>Ecdysozoa</taxon>
        <taxon>Arthropoda</taxon>
        <taxon>Hexapoda</taxon>
        <taxon>Insecta</taxon>
        <taxon>Pterygota</taxon>
        <taxon>Neoptera</taxon>
        <taxon>Paraneoptera</taxon>
        <taxon>Hemiptera</taxon>
        <taxon>Heteroptera</taxon>
        <taxon>Panheteroptera</taxon>
        <taxon>Cimicomorpha</taxon>
        <taxon>Miridae</taxon>
        <taxon>Mirini</taxon>
        <taxon>Lygus</taxon>
    </lineage>
</organism>
<evidence type="ECO:0000313" key="10">
    <source>
        <dbReference type="EMBL" id="JAG39428.1"/>
    </source>
</evidence>
<dbReference type="EMBL" id="GBHO01004176">
    <property type="protein sequence ID" value="JAG39428.1"/>
    <property type="molecule type" value="Transcribed_RNA"/>
</dbReference>
<dbReference type="EMBL" id="GBHO01031077">
    <property type="protein sequence ID" value="JAG12527.1"/>
    <property type="molecule type" value="Transcribed_RNA"/>
</dbReference>
<feature type="non-terminal residue" evidence="10">
    <location>
        <position position="1"/>
    </location>
</feature>
<comment type="function">
    <text evidence="1">JanA and janB regulate somatic sex differentiation.</text>
</comment>
<reference evidence="10" key="1">
    <citation type="journal article" date="2014" name="PLoS ONE">
        <title>Transcriptome-Based Identification of ABC Transporters in the Western Tarnished Plant Bug Lygus hesperus.</title>
        <authorList>
            <person name="Hull J.J."/>
            <person name="Chaney K."/>
            <person name="Geib S.M."/>
            <person name="Fabrick J.A."/>
            <person name="Brent C.S."/>
            <person name="Walsh D."/>
            <person name="Lavine L.C."/>
        </authorList>
    </citation>
    <scope>NUCLEOTIDE SEQUENCE</scope>
</reference>
<dbReference type="Gene3D" id="3.50.20.20">
    <property type="entry name" value="Janus/Ocnus"/>
    <property type="match status" value="1"/>
</dbReference>
<name>A0A0A9Z7U7_LYGHE</name>
<dbReference type="PANTHER" id="PTHR12258:SF5">
    <property type="entry name" value="BCDNA.GH02250-RELATED"/>
    <property type="match status" value="1"/>
</dbReference>
<evidence type="ECO:0000256" key="4">
    <source>
        <dbReference type="ARBA" id="ARBA00022928"/>
    </source>
</evidence>
<evidence type="ECO:0000256" key="3">
    <source>
        <dbReference type="ARBA" id="ARBA00022782"/>
    </source>
</evidence>
<evidence type="ECO:0000256" key="6">
    <source>
        <dbReference type="PIRSR" id="PIRSR607702-2"/>
    </source>
</evidence>
<accession>A0A0A9Z7U7</accession>
<feature type="active site" description="Proton acceptor" evidence="5">
    <location>
        <position position="87"/>
    </location>
</feature>
<dbReference type="GO" id="GO:0101006">
    <property type="term" value="F:protein histidine phosphatase activity"/>
    <property type="evidence" value="ECO:0007669"/>
    <property type="project" value="TreeGrafter"/>
</dbReference>
<dbReference type="SUPFAM" id="SSF143724">
    <property type="entry name" value="PHP14-like"/>
    <property type="match status" value="1"/>
</dbReference>
<comment type="similarity">
    <text evidence="2">Belongs to the janus family.</text>
</comment>
<evidence type="ECO:0000313" key="8">
    <source>
        <dbReference type="EMBL" id="JAG12527.1"/>
    </source>
</evidence>
<gene>
    <name evidence="10" type="primary">PHPT1_5</name>
    <name evidence="7" type="synonym">PHPT1_2</name>
    <name evidence="8" type="synonym">PHPT1_3</name>
    <name evidence="9" type="synonym">PHPT1_4</name>
    <name evidence="10" type="ORF">CM83_26840</name>
    <name evidence="9" type="ORF">CM83_26849</name>
    <name evidence="8" type="ORF">CM83_26855</name>
    <name evidence="7" type="ORF">CM83_26858</name>
</gene>
<evidence type="ECO:0000256" key="1">
    <source>
        <dbReference type="ARBA" id="ARBA00002508"/>
    </source>
</evidence>
<proteinExistence type="inferred from homology"/>
<keyword evidence="3" id="KW-0221">Differentiation</keyword>
<dbReference type="PANTHER" id="PTHR12258">
    <property type="entry name" value="JANUS-A/JANUS-B"/>
    <property type="match status" value="1"/>
</dbReference>
<dbReference type="GO" id="GO:0030154">
    <property type="term" value="P:cell differentiation"/>
    <property type="evidence" value="ECO:0007669"/>
    <property type="project" value="UniProtKB-KW"/>
</dbReference>
<feature type="binding site" evidence="6">
    <location>
        <position position="60"/>
    </location>
    <ligand>
        <name>substrate</name>
    </ligand>
</feature>
<dbReference type="EMBL" id="GBHO01031080">
    <property type="protein sequence ID" value="JAG12524.1"/>
    <property type="molecule type" value="Transcribed_RNA"/>
</dbReference>
<dbReference type="Pfam" id="PF05005">
    <property type="entry name" value="Ocnus"/>
    <property type="match status" value="1"/>
</dbReference>
<keyword evidence="4" id="KW-0726">Sexual differentiation</keyword>
<dbReference type="InterPro" id="IPR007702">
    <property type="entry name" value="Janus"/>
</dbReference>
<dbReference type="AlphaFoldDB" id="A0A0A9Z7U7"/>
<evidence type="ECO:0000313" key="9">
    <source>
        <dbReference type="EMBL" id="JAG16513.1"/>
    </source>
</evidence>